<feature type="domain" description="F-box" evidence="1">
    <location>
        <begin position="30"/>
        <end position="79"/>
    </location>
</feature>
<evidence type="ECO:0000259" key="1">
    <source>
        <dbReference type="PROSITE" id="PS50181"/>
    </source>
</evidence>
<dbReference type="InterPro" id="IPR017451">
    <property type="entry name" value="F-box-assoc_interact_dom"/>
</dbReference>
<dbReference type="Pfam" id="PF08268">
    <property type="entry name" value="FBA_3"/>
    <property type="match status" value="1"/>
</dbReference>
<sequence length="436" mass="49815">MDDEEIEKGERQMVRKRKRNAGIVVVGKSRTMLDHLPDELQSDILTRLPAKNLHQCMCVSKAWCSIVRDPPFLRAYLRQQPHGSLLVSITDARDYKGDMWFPENPIGLAVYYSPLLRVQDQVQCPQPFLSLVKIPSFDLFKGVTKVVNGLVCAYGSIGAMVCSVGTREIVWLPEISGFRNSAYEDYYFGYHPGNEVYKLLKISKSNSKQEAHILTLGRDSSWRKLAIGLDGSSERLPADSFLCNGVLYWVMHGLVERLGLISFDLKTEKFQFIEPPKHPIFSSRQSWWIPTKFRGRLALLVYGFWKNAEAECFSIYTLENCDDRGSSSWDRHAIPTPPEFRGAGRFCAQLVGNLPTGQILLTDMHIWKHCDDFIPIYSYDDQRNEFEKFIVGSIPQETIRALGFTFRLSYMAQQNVVSLAVLFRKWVKSKVNASTS</sequence>
<keyword evidence="2" id="KW-1185">Reference proteome</keyword>
<dbReference type="InterPro" id="IPR036047">
    <property type="entry name" value="F-box-like_dom_sf"/>
</dbReference>
<dbReference type="PANTHER" id="PTHR31111:SF136">
    <property type="entry name" value="F-BOX ASSOCIATED DOMAIN-CONTAINING PROTEIN"/>
    <property type="match status" value="1"/>
</dbReference>
<dbReference type="GeneID" id="113723795"/>
<proteinExistence type="predicted"/>
<dbReference type="PROSITE" id="PS50181">
    <property type="entry name" value="FBOX"/>
    <property type="match status" value="1"/>
</dbReference>
<dbReference type="AlphaFoldDB" id="A0A6P6VIN1"/>
<dbReference type="Pfam" id="PF00646">
    <property type="entry name" value="F-box"/>
    <property type="match status" value="1"/>
</dbReference>
<dbReference type="Proteomes" id="UP001652660">
    <property type="component" value="Chromosome 2c"/>
</dbReference>
<evidence type="ECO:0000313" key="2">
    <source>
        <dbReference type="Proteomes" id="UP001652660"/>
    </source>
</evidence>
<dbReference type="SUPFAM" id="SSF81383">
    <property type="entry name" value="F-box domain"/>
    <property type="match status" value="1"/>
</dbReference>
<dbReference type="PANTHER" id="PTHR31111">
    <property type="entry name" value="BNAA05G37150D PROTEIN-RELATED"/>
    <property type="match status" value="1"/>
</dbReference>
<name>A0A6P6VIN1_COFAR</name>
<reference evidence="2" key="1">
    <citation type="journal article" date="2025" name="Foods">
        <title>Unveiling the Microbial Signatures of Arabica Coffee Cherries: Insights into Ripeness Specific Diversity, Functional Traits, and Implications for Quality and Safety.</title>
        <authorList>
            <consortium name="RefSeq"/>
            <person name="Tenea G.N."/>
            <person name="Cifuentes V."/>
            <person name="Reyes P."/>
            <person name="Cevallos-Vallejos M."/>
        </authorList>
    </citation>
    <scope>NUCLEOTIDE SEQUENCE [LARGE SCALE GENOMIC DNA]</scope>
</reference>
<dbReference type="RefSeq" id="XP_027102566.1">
    <property type="nucleotide sequence ID" value="XM_027246765.1"/>
</dbReference>
<reference evidence="3" key="2">
    <citation type="submission" date="2025-08" db="UniProtKB">
        <authorList>
            <consortium name="RefSeq"/>
        </authorList>
    </citation>
    <scope>IDENTIFICATION</scope>
    <source>
        <tissue evidence="3">Leaves</tissue>
    </source>
</reference>
<dbReference type="OrthoDB" id="687122at2759"/>
<dbReference type="Gene3D" id="1.20.1280.50">
    <property type="match status" value="1"/>
</dbReference>
<evidence type="ECO:0000313" key="3">
    <source>
        <dbReference type="RefSeq" id="XP_027102566.1"/>
    </source>
</evidence>
<dbReference type="InterPro" id="IPR001810">
    <property type="entry name" value="F-box_dom"/>
</dbReference>
<gene>
    <name evidence="3" type="primary">LOC113723795</name>
</gene>
<accession>A0A6P6VIN1</accession>
<dbReference type="InterPro" id="IPR013187">
    <property type="entry name" value="F-box-assoc_dom_typ3"/>
</dbReference>
<protein>
    <submittedName>
        <fullName evidence="3">F-box only protein 8-like</fullName>
    </submittedName>
</protein>
<dbReference type="SMART" id="SM00256">
    <property type="entry name" value="FBOX"/>
    <property type="match status" value="1"/>
</dbReference>
<organism evidence="2 3">
    <name type="scientific">Coffea arabica</name>
    <name type="common">Arabian coffee</name>
    <dbReference type="NCBI Taxonomy" id="13443"/>
    <lineage>
        <taxon>Eukaryota</taxon>
        <taxon>Viridiplantae</taxon>
        <taxon>Streptophyta</taxon>
        <taxon>Embryophyta</taxon>
        <taxon>Tracheophyta</taxon>
        <taxon>Spermatophyta</taxon>
        <taxon>Magnoliopsida</taxon>
        <taxon>eudicotyledons</taxon>
        <taxon>Gunneridae</taxon>
        <taxon>Pentapetalae</taxon>
        <taxon>asterids</taxon>
        <taxon>lamiids</taxon>
        <taxon>Gentianales</taxon>
        <taxon>Rubiaceae</taxon>
        <taxon>Ixoroideae</taxon>
        <taxon>Gardenieae complex</taxon>
        <taxon>Bertiereae - Coffeeae clade</taxon>
        <taxon>Coffeeae</taxon>
        <taxon>Coffea</taxon>
    </lineage>
</organism>
<dbReference type="NCBIfam" id="TIGR01640">
    <property type="entry name" value="F_box_assoc_1"/>
    <property type="match status" value="1"/>
</dbReference>